<dbReference type="Pfam" id="PF02892">
    <property type="entry name" value="zf-BED"/>
    <property type="match status" value="1"/>
</dbReference>
<keyword evidence="2 4" id="KW-0863">Zinc-finger</keyword>
<gene>
    <name evidence="6" type="ORF">SBAD_LOCUS13136</name>
</gene>
<protein>
    <submittedName>
        <fullName evidence="8">BED-type domain-containing protein</fullName>
    </submittedName>
</protein>
<dbReference type="PROSITE" id="PS50808">
    <property type="entry name" value="ZF_BED"/>
    <property type="match status" value="1"/>
</dbReference>
<evidence type="ECO:0000256" key="2">
    <source>
        <dbReference type="ARBA" id="ARBA00022771"/>
    </source>
</evidence>
<dbReference type="EMBL" id="UZAM01020447">
    <property type="protein sequence ID" value="VDP54384.1"/>
    <property type="molecule type" value="Genomic_DNA"/>
</dbReference>
<evidence type="ECO:0000256" key="4">
    <source>
        <dbReference type="PROSITE-ProRule" id="PRU00027"/>
    </source>
</evidence>
<dbReference type="Proteomes" id="UP000270296">
    <property type="component" value="Unassembled WGS sequence"/>
</dbReference>
<reference evidence="6 7" key="2">
    <citation type="submission" date="2018-11" db="EMBL/GenBank/DDBJ databases">
        <authorList>
            <consortium name="Pathogen Informatics"/>
        </authorList>
    </citation>
    <scope>NUCLEOTIDE SEQUENCE [LARGE SCALE GENOMIC DNA]</scope>
</reference>
<dbReference type="SUPFAM" id="SSF57667">
    <property type="entry name" value="beta-beta-alpha zinc fingers"/>
    <property type="match status" value="1"/>
</dbReference>
<reference evidence="8" key="1">
    <citation type="submission" date="2016-06" db="UniProtKB">
        <authorList>
            <consortium name="WormBaseParasite"/>
        </authorList>
    </citation>
    <scope>IDENTIFICATION</scope>
</reference>
<proteinExistence type="predicted"/>
<dbReference type="SMART" id="SM00614">
    <property type="entry name" value="ZnF_BED"/>
    <property type="match status" value="1"/>
</dbReference>
<organism evidence="8">
    <name type="scientific">Soboliphyme baturini</name>
    <dbReference type="NCBI Taxonomy" id="241478"/>
    <lineage>
        <taxon>Eukaryota</taxon>
        <taxon>Metazoa</taxon>
        <taxon>Ecdysozoa</taxon>
        <taxon>Nematoda</taxon>
        <taxon>Enoplea</taxon>
        <taxon>Dorylaimia</taxon>
        <taxon>Dioctophymatida</taxon>
        <taxon>Dioctophymatoidea</taxon>
        <taxon>Soboliphymatidae</taxon>
        <taxon>Soboliphyme</taxon>
    </lineage>
</organism>
<dbReference type="InterPro" id="IPR036236">
    <property type="entry name" value="Znf_C2H2_sf"/>
</dbReference>
<accession>A0A183JB88</accession>
<dbReference type="InterPro" id="IPR003656">
    <property type="entry name" value="Znf_BED"/>
</dbReference>
<keyword evidence="1" id="KW-0479">Metal-binding</keyword>
<dbReference type="GO" id="GO:0003677">
    <property type="term" value="F:DNA binding"/>
    <property type="evidence" value="ECO:0007669"/>
    <property type="project" value="InterPro"/>
</dbReference>
<sequence>MNGDHRETNHRSNAAVKCDYELGDQGAGDGHDHGCRSIGKEVAERLVMQRSLRVEYFTPCSSSRVWQSFDRVRVDGNDSAYAICKYCRAVLTYRPRSGTSSLRRHRCHMSE</sequence>
<evidence type="ECO:0000256" key="3">
    <source>
        <dbReference type="ARBA" id="ARBA00022833"/>
    </source>
</evidence>
<evidence type="ECO:0000313" key="6">
    <source>
        <dbReference type="EMBL" id="VDP54384.1"/>
    </source>
</evidence>
<evidence type="ECO:0000259" key="5">
    <source>
        <dbReference type="PROSITE" id="PS50808"/>
    </source>
</evidence>
<dbReference type="WBParaSite" id="SBAD_0001355201-mRNA-1">
    <property type="protein sequence ID" value="SBAD_0001355201-mRNA-1"/>
    <property type="gene ID" value="SBAD_0001355201"/>
</dbReference>
<name>A0A183JB88_9BILA</name>
<dbReference type="OrthoDB" id="10051975at2759"/>
<evidence type="ECO:0000256" key="1">
    <source>
        <dbReference type="ARBA" id="ARBA00022723"/>
    </source>
</evidence>
<evidence type="ECO:0000313" key="7">
    <source>
        <dbReference type="Proteomes" id="UP000270296"/>
    </source>
</evidence>
<dbReference type="GO" id="GO:0008270">
    <property type="term" value="F:zinc ion binding"/>
    <property type="evidence" value="ECO:0007669"/>
    <property type="project" value="UniProtKB-KW"/>
</dbReference>
<feature type="domain" description="BED-type" evidence="5">
    <location>
        <begin position="60"/>
        <end position="111"/>
    </location>
</feature>
<evidence type="ECO:0000313" key="8">
    <source>
        <dbReference type="WBParaSite" id="SBAD_0001355201-mRNA-1"/>
    </source>
</evidence>
<dbReference type="AlphaFoldDB" id="A0A183JB88"/>
<keyword evidence="7" id="KW-1185">Reference proteome</keyword>
<keyword evidence="3" id="KW-0862">Zinc</keyword>